<keyword evidence="4" id="KW-1185">Reference proteome</keyword>
<evidence type="ECO:0000313" key="4">
    <source>
        <dbReference type="Proteomes" id="UP001596012"/>
    </source>
</evidence>
<dbReference type="Pfam" id="PF00544">
    <property type="entry name" value="Pectate_lyase_4"/>
    <property type="match status" value="1"/>
</dbReference>
<protein>
    <recommendedName>
        <fullName evidence="2">Pectate lyase domain-containing protein</fullName>
    </recommendedName>
</protein>
<feature type="domain" description="Pectate lyase" evidence="2">
    <location>
        <begin position="8"/>
        <end position="67"/>
    </location>
</feature>
<name>A0ABV8YIS5_9ACTN</name>
<organism evidence="3 4">
    <name type="scientific">Streptomyces xiangluensis</name>
    <dbReference type="NCBI Taxonomy" id="2665720"/>
    <lineage>
        <taxon>Bacteria</taxon>
        <taxon>Bacillati</taxon>
        <taxon>Actinomycetota</taxon>
        <taxon>Actinomycetes</taxon>
        <taxon>Kitasatosporales</taxon>
        <taxon>Streptomycetaceae</taxon>
        <taxon>Streptomyces</taxon>
    </lineage>
</organism>
<evidence type="ECO:0000259" key="2">
    <source>
        <dbReference type="Pfam" id="PF00544"/>
    </source>
</evidence>
<evidence type="ECO:0000313" key="3">
    <source>
        <dbReference type="EMBL" id="MFC4464205.1"/>
    </source>
</evidence>
<accession>A0ABV8YIS5</accession>
<dbReference type="Proteomes" id="UP001596012">
    <property type="component" value="Unassembled WGS sequence"/>
</dbReference>
<dbReference type="RefSeq" id="WP_386338561.1">
    <property type="nucleotide sequence ID" value="NZ_JBHSFG010000012.1"/>
</dbReference>
<dbReference type="EMBL" id="JBHSFG010000012">
    <property type="protein sequence ID" value="MFC4464205.1"/>
    <property type="molecule type" value="Genomic_DNA"/>
</dbReference>
<keyword evidence="1" id="KW-0456">Lyase</keyword>
<proteinExistence type="predicted"/>
<gene>
    <name evidence="3" type="ORF">ACFPH6_06425</name>
</gene>
<dbReference type="InterPro" id="IPR002022">
    <property type="entry name" value="Pec_lyase"/>
</dbReference>
<dbReference type="SUPFAM" id="SSF51126">
    <property type="entry name" value="Pectin lyase-like"/>
    <property type="match status" value="1"/>
</dbReference>
<dbReference type="InterPro" id="IPR011050">
    <property type="entry name" value="Pectin_lyase_fold/virulence"/>
</dbReference>
<dbReference type="Gene3D" id="2.160.20.10">
    <property type="entry name" value="Single-stranded right-handed beta-helix, Pectin lyase-like"/>
    <property type="match status" value="1"/>
</dbReference>
<reference evidence="4" key="1">
    <citation type="journal article" date="2019" name="Int. J. Syst. Evol. Microbiol.">
        <title>The Global Catalogue of Microorganisms (GCM) 10K type strain sequencing project: providing services to taxonomists for standard genome sequencing and annotation.</title>
        <authorList>
            <consortium name="The Broad Institute Genomics Platform"/>
            <consortium name="The Broad Institute Genome Sequencing Center for Infectious Disease"/>
            <person name="Wu L."/>
            <person name="Ma J."/>
        </authorList>
    </citation>
    <scope>NUCLEOTIDE SEQUENCE [LARGE SCALE GENOMIC DNA]</scope>
    <source>
        <strain evidence="4">DT43</strain>
    </source>
</reference>
<comment type="caution">
    <text evidence="3">The sequence shown here is derived from an EMBL/GenBank/DDBJ whole genome shotgun (WGS) entry which is preliminary data.</text>
</comment>
<evidence type="ECO:0000256" key="1">
    <source>
        <dbReference type="ARBA" id="ARBA00023239"/>
    </source>
</evidence>
<sequence length="69" mass="7687">MTAADSSRIDHCTFTDGRYPDRTAPLGFHGERVQRHDGLPDIEGGSDFITVSDSRFTDHDKALLIGRVR</sequence>
<dbReference type="InterPro" id="IPR012334">
    <property type="entry name" value="Pectin_lyas_fold"/>
</dbReference>